<organism evidence="2">
    <name type="scientific">hydrothermal vent metagenome</name>
    <dbReference type="NCBI Taxonomy" id="652676"/>
    <lineage>
        <taxon>unclassified sequences</taxon>
        <taxon>metagenomes</taxon>
        <taxon>ecological metagenomes</taxon>
    </lineage>
</organism>
<keyword evidence="1" id="KW-1133">Transmembrane helix</keyword>
<dbReference type="AlphaFoldDB" id="A0A3B0SIL7"/>
<keyword evidence="1" id="KW-0472">Membrane</keyword>
<proteinExistence type="predicted"/>
<name>A0A3B0SIL7_9ZZZZ</name>
<keyword evidence="1" id="KW-0812">Transmembrane</keyword>
<feature type="transmembrane region" description="Helical" evidence="1">
    <location>
        <begin position="69"/>
        <end position="90"/>
    </location>
</feature>
<accession>A0A3B0SIL7</accession>
<feature type="non-terminal residue" evidence="2">
    <location>
        <position position="93"/>
    </location>
</feature>
<evidence type="ECO:0000256" key="1">
    <source>
        <dbReference type="SAM" id="Phobius"/>
    </source>
</evidence>
<reference evidence="2" key="1">
    <citation type="submission" date="2018-06" db="EMBL/GenBank/DDBJ databases">
        <authorList>
            <person name="Zhirakovskaya E."/>
        </authorList>
    </citation>
    <scope>NUCLEOTIDE SEQUENCE</scope>
</reference>
<protein>
    <submittedName>
        <fullName evidence="2">Uncharacterized protein</fullName>
    </submittedName>
</protein>
<dbReference type="EMBL" id="UOEI01000451">
    <property type="protein sequence ID" value="VAW06061.1"/>
    <property type="molecule type" value="Genomic_DNA"/>
</dbReference>
<feature type="transmembrane region" description="Helical" evidence="1">
    <location>
        <begin position="37"/>
        <end position="57"/>
    </location>
</feature>
<gene>
    <name evidence="2" type="ORF">MNBD_ACTINO01-1134</name>
</gene>
<evidence type="ECO:0000313" key="2">
    <source>
        <dbReference type="EMBL" id="VAW06061.1"/>
    </source>
</evidence>
<sequence>MTDATTTVDGETPLGAWRIALSFQRGVDALNEKAGGVTPYLVIVVVIGFSNVVLRYFGRFIGARLVNDYWLESQWYLYSLVFLLGFGYILKRQ</sequence>